<dbReference type="AlphaFoldDB" id="A0A7V8V1V2"/>
<gene>
    <name evidence="2" type="ORF">HOV93_05610</name>
</gene>
<organism evidence="2 3">
    <name type="scientific">Bremerella alba</name>
    <dbReference type="NCBI Taxonomy" id="980252"/>
    <lineage>
        <taxon>Bacteria</taxon>
        <taxon>Pseudomonadati</taxon>
        <taxon>Planctomycetota</taxon>
        <taxon>Planctomycetia</taxon>
        <taxon>Pirellulales</taxon>
        <taxon>Pirellulaceae</taxon>
        <taxon>Bremerella</taxon>
    </lineage>
</organism>
<evidence type="ECO:0000313" key="3">
    <source>
        <dbReference type="Proteomes" id="UP000551616"/>
    </source>
</evidence>
<keyword evidence="1" id="KW-0812">Transmembrane</keyword>
<keyword evidence="1" id="KW-0472">Membrane</keyword>
<feature type="transmembrane region" description="Helical" evidence="1">
    <location>
        <begin position="89"/>
        <end position="110"/>
    </location>
</feature>
<dbReference type="RefSeq" id="WP_207394885.1">
    <property type="nucleotide sequence ID" value="NZ_JABRWO010000001.1"/>
</dbReference>
<evidence type="ECO:0000256" key="1">
    <source>
        <dbReference type="SAM" id="Phobius"/>
    </source>
</evidence>
<feature type="transmembrane region" description="Helical" evidence="1">
    <location>
        <begin position="145"/>
        <end position="166"/>
    </location>
</feature>
<sequence>MSFARYIGAILFGLVLVRQAWAGPASGLPSGNTFLEGLLHPWFGIDHLLATLAIGMLVVHVEKGSIIAVPIVFLSSLMAGAGLHGSGIWLPWAEPIVAISVILLGVALIVGQRYPELLLAVAVALFGIFHGYVHGAENMAGSLPLAFMFGLLLGTTLLLGLGIWIGHWVEPTSQVSRGIGVAISLAGLGLFLYNLIA</sequence>
<dbReference type="InterPro" id="IPR007038">
    <property type="entry name" value="HupE_UreJ"/>
</dbReference>
<comment type="caution">
    <text evidence="2">The sequence shown here is derived from an EMBL/GenBank/DDBJ whole genome shotgun (WGS) entry which is preliminary data.</text>
</comment>
<dbReference type="Proteomes" id="UP000551616">
    <property type="component" value="Unassembled WGS sequence"/>
</dbReference>
<dbReference type="EMBL" id="JABRWO010000001">
    <property type="protein sequence ID" value="MBA2113412.1"/>
    <property type="molecule type" value="Genomic_DNA"/>
</dbReference>
<proteinExistence type="predicted"/>
<keyword evidence="1" id="KW-1133">Transmembrane helix</keyword>
<dbReference type="PIRSF" id="PIRSF016919">
    <property type="entry name" value="HupE_UreJ"/>
    <property type="match status" value="1"/>
</dbReference>
<reference evidence="2 3" key="1">
    <citation type="submission" date="2020-05" db="EMBL/GenBank/DDBJ databases">
        <title>Bremerella alba sp. nov., a novel planctomycete isolated from the surface of the macroalga Fucus spiralis.</title>
        <authorList>
            <person name="Godinho O."/>
            <person name="Botelho R."/>
            <person name="Albuquerque L."/>
            <person name="Wiegand S."/>
            <person name="Da Costa M.S."/>
            <person name="Lobo-Da-Cunha A."/>
            <person name="Jogler C."/>
            <person name="Lage O.M."/>
        </authorList>
    </citation>
    <scope>NUCLEOTIDE SEQUENCE [LARGE SCALE GENOMIC DNA]</scope>
    <source>
        <strain evidence="2 3">FF15</strain>
    </source>
</reference>
<evidence type="ECO:0000313" key="2">
    <source>
        <dbReference type="EMBL" id="MBA2113412.1"/>
    </source>
</evidence>
<accession>A0A7V8V1V2</accession>
<feature type="transmembrane region" description="Helical" evidence="1">
    <location>
        <begin position="178"/>
        <end position="196"/>
    </location>
</feature>
<dbReference type="Pfam" id="PF04955">
    <property type="entry name" value="HupE_UreJ"/>
    <property type="match status" value="1"/>
</dbReference>
<feature type="transmembrane region" description="Helical" evidence="1">
    <location>
        <begin position="117"/>
        <end position="133"/>
    </location>
</feature>
<feature type="transmembrane region" description="Helical" evidence="1">
    <location>
        <begin position="38"/>
        <end position="59"/>
    </location>
</feature>
<feature type="transmembrane region" description="Helical" evidence="1">
    <location>
        <begin position="66"/>
        <end position="83"/>
    </location>
</feature>
<name>A0A7V8V1V2_9BACT</name>
<keyword evidence="3" id="KW-1185">Reference proteome</keyword>
<protein>
    <submittedName>
        <fullName evidence="2">Uncharacterized protein</fullName>
    </submittedName>
</protein>